<proteinExistence type="predicted"/>
<dbReference type="RefSeq" id="WP_344634618.1">
    <property type="nucleotide sequence ID" value="NZ_BAAATR010000002.1"/>
</dbReference>
<dbReference type="Pfam" id="PF04672">
    <property type="entry name" value="Methyltransf_19"/>
    <property type="match status" value="1"/>
</dbReference>
<keyword evidence="1" id="KW-0489">Methyltransferase</keyword>
<sequence length="284" mass="30870">MGNHGHLGEWVADDTVRAGTESDVEVNLDVHVAHSARMYDYYLGGTTNFAADREAAGRALAVFPWARAAARANRTFMHRSTRALARSGIRQFLDIGTGIPTSPNLHEIAQREIPEARVVYADNDPIVLTHAQALLLSTPQGRTAYVPGDVREPGRVLAAARELLDFSRPIALSMNALLHFVPGRAHRIAEEIKAELPAGSALVISHFTPDFAPEEAARLIQVYTSAGTPVHACTKEQFARFFTGWELLDPGVVSTPRWRPDEASAADPVSDAEASCYGAVAIRR</sequence>
<dbReference type="InterPro" id="IPR029063">
    <property type="entry name" value="SAM-dependent_MTases_sf"/>
</dbReference>
<keyword evidence="2" id="KW-1185">Reference proteome</keyword>
<dbReference type="Proteomes" id="UP001500305">
    <property type="component" value="Unassembled WGS sequence"/>
</dbReference>
<dbReference type="PIRSF" id="PIRSF017393">
    <property type="entry name" value="MTase_SAV2177"/>
    <property type="match status" value="1"/>
</dbReference>
<name>A0ABP5QCQ4_9ACTN</name>
<dbReference type="Gene3D" id="3.40.50.150">
    <property type="entry name" value="Vaccinia Virus protein VP39"/>
    <property type="match status" value="1"/>
</dbReference>
<dbReference type="GO" id="GO:0032259">
    <property type="term" value="P:methylation"/>
    <property type="evidence" value="ECO:0007669"/>
    <property type="project" value="UniProtKB-KW"/>
</dbReference>
<evidence type="ECO:0000313" key="1">
    <source>
        <dbReference type="EMBL" id="GAA2229158.1"/>
    </source>
</evidence>
<organism evidence="1 2">
    <name type="scientific">Kitasatospora cystarginea</name>
    <dbReference type="NCBI Taxonomy" id="58350"/>
    <lineage>
        <taxon>Bacteria</taxon>
        <taxon>Bacillati</taxon>
        <taxon>Actinomycetota</taxon>
        <taxon>Actinomycetes</taxon>
        <taxon>Kitasatosporales</taxon>
        <taxon>Streptomycetaceae</taxon>
        <taxon>Kitasatospora</taxon>
    </lineage>
</organism>
<accession>A0ABP5QCQ4</accession>
<protein>
    <submittedName>
        <fullName evidence="1">SAM-dependent methyltransferase</fullName>
    </submittedName>
</protein>
<dbReference type="SUPFAM" id="SSF53335">
    <property type="entry name" value="S-adenosyl-L-methionine-dependent methyltransferases"/>
    <property type="match status" value="1"/>
</dbReference>
<dbReference type="CDD" id="cd02440">
    <property type="entry name" value="AdoMet_MTases"/>
    <property type="match status" value="1"/>
</dbReference>
<evidence type="ECO:0000313" key="2">
    <source>
        <dbReference type="Proteomes" id="UP001500305"/>
    </source>
</evidence>
<dbReference type="InterPro" id="IPR006764">
    <property type="entry name" value="SAM_dep_MeTrfase_SAV2177_type"/>
</dbReference>
<gene>
    <name evidence="1" type="ORF">GCM10010430_06280</name>
</gene>
<keyword evidence="1" id="KW-0808">Transferase</keyword>
<dbReference type="GO" id="GO:0008168">
    <property type="term" value="F:methyltransferase activity"/>
    <property type="evidence" value="ECO:0007669"/>
    <property type="project" value="UniProtKB-KW"/>
</dbReference>
<dbReference type="EMBL" id="BAAATR010000002">
    <property type="protein sequence ID" value="GAA2229158.1"/>
    <property type="molecule type" value="Genomic_DNA"/>
</dbReference>
<comment type="caution">
    <text evidence="1">The sequence shown here is derived from an EMBL/GenBank/DDBJ whole genome shotgun (WGS) entry which is preliminary data.</text>
</comment>
<reference evidence="2" key="1">
    <citation type="journal article" date="2019" name="Int. J. Syst. Evol. Microbiol.">
        <title>The Global Catalogue of Microorganisms (GCM) 10K type strain sequencing project: providing services to taxonomists for standard genome sequencing and annotation.</title>
        <authorList>
            <consortium name="The Broad Institute Genomics Platform"/>
            <consortium name="The Broad Institute Genome Sequencing Center for Infectious Disease"/>
            <person name="Wu L."/>
            <person name="Ma J."/>
        </authorList>
    </citation>
    <scope>NUCLEOTIDE SEQUENCE [LARGE SCALE GENOMIC DNA]</scope>
    <source>
        <strain evidence="2">JCM 7356</strain>
    </source>
</reference>